<dbReference type="Gene3D" id="3.40.710.10">
    <property type="entry name" value="DD-peptidase/beta-lactamase superfamily"/>
    <property type="match status" value="1"/>
</dbReference>
<comment type="caution">
    <text evidence="3">The sequence shown here is derived from an EMBL/GenBank/DDBJ whole genome shotgun (WGS) entry which is preliminary data.</text>
</comment>
<dbReference type="InterPro" id="IPR001466">
    <property type="entry name" value="Beta-lactam-related"/>
</dbReference>
<dbReference type="EMBL" id="QFPO01000017">
    <property type="protein sequence ID" value="PZQ11182.1"/>
    <property type="molecule type" value="Genomic_DNA"/>
</dbReference>
<dbReference type="SUPFAM" id="SSF56601">
    <property type="entry name" value="beta-lactamase/transpeptidase-like"/>
    <property type="match status" value="1"/>
</dbReference>
<reference evidence="3 4" key="1">
    <citation type="submission" date="2017-08" db="EMBL/GenBank/DDBJ databases">
        <title>Infants hospitalized years apart are colonized by the same room-sourced microbial strains.</title>
        <authorList>
            <person name="Brooks B."/>
            <person name="Olm M.R."/>
            <person name="Firek B.A."/>
            <person name="Baker R."/>
            <person name="Thomas B.C."/>
            <person name="Morowitz M.J."/>
            <person name="Banfield J.F."/>
        </authorList>
    </citation>
    <scope>NUCLEOTIDE SEQUENCE [LARGE SCALE GENOMIC DNA]</scope>
    <source>
        <strain evidence="3">S2_005_003_R2_42</strain>
    </source>
</reference>
<gene>
    <name evidence="3" type="ORF">DI564_14850</name>
</gene>
<proteinExistence type="predicted"/>
<organism evidence="3 4">
    <name type="scientific">Rhodanobacter denitrificans</name>
    <dbReference type="NCBI Taxonomy" id="666685"/>
    <lineage>
        <taxon>Bacteria</taxon>
        <taxon>Pseudomonadati</taxon>
        <taxon>Pseudomonadota</taxon>
        <taxon>Gammaproteobacteria</taxon>
        <taxon>Lysobacterales</taxon>
        <taxon>Rhodanobacteraceae</taxon>
        <taxon>Rhodanobacter</taxon>
    </lineage>
</organism>
<keyword evidence="1" id="KW-0732">Signal</keyword>
<evidence type="ECO:0000256" key="1">
    <source>
        <dbReference type="SAM" id="SignalP"/>
    </source>
</evidence>
<dbReference type="PROSITE" id="PS51257">
    <property type="entry name" value="PROKAR_LIPOPROTEIN"/>
    <property type="match status" value="1"/>
</dbReference>
<dbReference type="Pfam" id="PF00144">
    <property type="entry name" value="Beta-lactamase"/>
    <property type="match status" value="1"/>
</dbReference>
<dbReference type="AlphaFoldDB" id="A0A2W5K1D6"/>
<feature type="domain" description="Beta-lactamase-related" evidence="2">
    <location>
        <begin position="33"/>
        <end position="110"/>
    </location>
</feature>
<evidence type="ECO:0000313" key="4">
    <source>
        <dbReference type="Proteomes" id="UP000249046"/>
    </source>
</evidence>
<dbReference type="PANTHER" id="PTHR43283:SF3">
    <property type="entry name" value="BETA-LACTAMASE FAMILY PROTEIN (AFU_ORTHOLOGUE AFUA_5G07500)"/>
    <property type="match status" value="1"/>
</dbReference>
<dbReference type="PANTHER" id="PTHR43283">
    <property type="entry name" value="BETA-LACTAMASE-RELATED"/>
    <property type="match status" value="1"/>
</dbReference>
<sequence length="120" mass="12459">MNAMRIQLFVVTCLASVLSAGCAHRSPLAALREGRQPGCAVATLGTAGASFDAAGYADLEAGVPITRDTRFLIASASKQFTALAVLRLVDQGRVGLDDPAERWLPDLAGALQGARRCASC</sequence>
<evidence type="ECO:0000259" key="2">
    <source>
        <dbReference type="Pfam" id="PF00144"/>
    </source>
</evidence>
<feature type="signal peptide" evidence="1">
    <location>
        <begin position="1"/>
        <end position="25"/>
    </location>
</feature>
<name>A0A2W5K1D6_9GAMM</name>
<evidence type="ECO:0000313" key="3">
    <source>
        <dbReference type="EMBL" id="PZQ11182.1"/>
    </source>
</evidence>
<accession>A0A2W5K1D6</accession>
<dbReference type="Proteomes" id="UP000249046">
    <property type="component" value="Unassembled WGS sequence"/>
</dbReference>
<feature type="chain" id="PRO_5016000609" description="Beta-lactamase-related domain-containing protein" evidence="1">
    <location>
        <begin position="26"/>
        <end position="120"/>
    </location>
</feature>
<dbReference type="InterPro" id="IPR012338">
    <property type="entry name" value="Beta-lactam/transpept-like"/>
</dbReference>
<protein>
    <recommendedName>
        <fullName evidence="2">Beta-lactamase-related domain-containing protein</fullName>
    </recommendedName>
</protein>
<dbReference type="InterPro" id="IPR050789">
    <property type="entry name" value="Diverse_Enzym_Activities"/>
</dbReference>